<accession>A0A3B0UZT8</accession>
<protein>
    <submittedName>
        <fullName evidence="1">Uncharacterized protein</fullName>
    </submittedName>
</protein>
<proteinExistence type="predicted"/>
<organism evidence="1">
    <name type="scientific">hydrothermal vent metagenome</name>
    <dbReference type="NCBI Taxonomy" id="652676"/>
    <lineage>
        <taxon>unclassified sequences</taxon>
        <taxon>metagenomes</taxon>
        <taxon>ecological metagenomes</taxon>
    </lineage>
</organism>
<reference evidence="1" key="1">
    <citation type="submission" date="2018-06" db="EMBL/GenBank/DDBJ databases">
        <authorList>
            <person name="Zhirakovskaya E."/>
        </authorList>
    </citation>
    <scope>NUCLEOTIDE SEQUENCE</scope>
</reference>
<gene>
    <name evidence="1" type="ORF">MNBD_GAMMA01-1491</name>
</gene>
<sequence>MKLTEQQLAQMFKHSKNTDIGTGVTDLYASTDASGARLADVEQIANCSHLSASYQIINQLQDWSQVIGTDIELSLKPKFVSSMFAWLKPTLATAAIVTTVYFITPQINNNIDTQQQQSDRIMFTSSFDDSGDVIKELSFDHNKIQAESDVISQSTFS</sequence>
<name>A0A3B0UZT8_9ZZZZ</name>
<evidence type="ECO:0000313" key="1">
    <source>
        <dbReference type="EMBL" id="VAW36301.1"/>
    </source>
</evidence>
<dbReference type="AlphaFoldDB" id="A0A3B0UZT8"/>
<dbReference type="EMBL" id="UOEW01000138">
    <property type="protein sequence ID" value="VAW36301.1"/>
    <property type="molecule type" value="Genomic_DNA"/>
</dbReference>